<sequence length="89" mass="9698">MASLAALPSIPEALADKYSKFDATSGEPTHDKEGQELDGKARDKARKDFEKAKKVREPLAKKLAEDPEFLDTLAREVADLTAQVAALKT</sequence>
<evidence type="ECO:0000313" key="2">
    <source>
        <dbReference type="EMBL" id="KAF5825479.1"/>
    </source>
</evidence>
<dbReference type="EMBL" id="MU072889">
    <property type="protein sequence ID" value="KAF5825479.1"/>
    <property type="molecule type" value="Genomic_DNA"/>
</dbReference>
<comment type="caution">
    <text evidence="2">The sequence shown here is derived from an EMBL/GenBank/DDBJ whole genome shotgun (WGS) entry which is preliminary data.</text>
</comment>
<evidence type="ECO:0000256" key="1">
    <source>
        <dbReference type="SAM" id="MobiDB-lite"/>
    </source>
</evidence>
<reference evidence="2" key="1">
    <citation type="submission" date="2017-08" db="EMBL/GenBank/DDBJ databases">
        <authorList>
            <person name="Polle J.E."/>
            <person name="Barry K."/>
            <person name="Cushman J."/>
            <person name="Schmutz J."/>
            <person name="Tran D."/>
            <person name="Hathwaick L.T."/>
            <person name="Yim W.C."/>
            <person name="Jenkins J."/>
            <person name="Mckie-Krisberg Z.M."/>
            <person name="Prochnik S."/>
            <person name="Lindquist E."/>
            <person name="Dockter R.B."/>
            <person name="Adam C."/>
            <person name="Molina H."/>
            <person name="Bunkerborg J."/>
            <person name="Jin E."/>
            <person name="Buchheim M."/>
            <person name="Magnuson J."/>
        </authorList>
    </citation>
    <scope>NUCLEOTIDE SEQUENCE</scope>
    <source>
        <strain evidence="2">CCAP 19/18</strain>
    </source>
</reference>
<evidence type="ECO:0000313" key="3">
    <source>
        <dbReference type="Proteomes" id="UP000815325"/>
    </source>
</evidence>
<dbReference type="Proteomes" id="UP000815325">
    <property type="component" value="Unassembled WGS sequence"/>
</dbReference>
<keyword evidence="3" id="KW-1185">Reference proteome</keyword>
<feature type="region of interest" description="Disordered" evidence="1">
    <location>
        <begin position="19"/>
        <end position="52"/>
    </location>
</feature>
<organism evidence="2 3">
    <name type="scientific">Dunaliella salina</name>
    <name type="common">Green alga</name>
    <name type="synonym">Protococcus salinus</name>
    <dbReference type="NCBI Taxonomy" id="3046"/>
    <lineage>
        <taxon>Eukaryota</taxon>
        <taxon>Viridiplantae</taxon>
        <taxon>Chlorophyta</taxon>
        <taxon>core chlorophytes</taxon>
        <taxon>Chlorophyceae</taxon>
        <taxon>CS clade</taxon>
        <taxon>Chlamydomonadales</taxon>
        <taxon>Dunaliellaceae</taxon>
        <taxon>Dunaliella</taxon>
    </lineage>
</organism>
<gene>
    <name evidence="2" type="ORF">DUNSADRAFT_9500</name>
</gene>
<feature type="compositionally biased region" description="Basic and acidic residues" evidence="1">
    <location>
        <begin position="28"/>
        <end position="52"/>
    </location>
</feature>
<proteinExistence type="predicted"/>
<name>A0ABQ7FSJ2_DUNSA</name>
<accession>A0ABQ7FSJ2</accession>
<protein>
    <submittedName>
        <fullName evidence="2">Uncharacterized protein</fullName>
    </submittedName>
</protein>